<evidence type="ECO:0000313" key="2">
    <source>
        <dbReference type="EMBL" id="MFC5549019.1"/>
    </source>
</evidence>
<feature type="signal peptide" evidence="1">
    <location>
        <begin position="1"/>
        <end position="22"/>
    </location>
</feature>
<gene>
    <name evidence="2" type="ORF">ACFPO9_10865</name>
</gene>
<dbReference type="RefSeq" id="WP_379770472.1">
    <property type="nucleotide sequence ID" value="NZ_JBHSMZ010000006.1"/>
</dbReference>
<protein>
    <submittedName>
        <fullName evidence="2">Uncharacterized protein</fullName>
    </submittedName>
</protein>
<dbReference type="Proteomes" id="UP001596086">
    <property type="component" value="Unassembled WGS sequence"/>
</dbReference>
<keyword evidence="1" id="KW-0732">Signal</keyword>
<organism evidence="2 3">
    <name type="scientific">Massilia aerilata</name>
    <dbReference type="NCBI Taxonomy" id="453817"/>
    <lineage>
        <taxon>Bacteria</taxon>
        <taxon>Pseudomonadati</taxon>
        <taxon>Pseudomonadota</taxon>
        <taxon>Betaproteobacteria</taxon>
        <taxon>Burkholderiales</taxon>
        <taxon>Oxalobacteraceae</taxon>
        <taxon>Telluria group</taxon>
        <taxon>Massilia</taxon>
    </lineage>
</organism>
<sequence>MRTQSTCLLFAAALLSHGLAHAGGYEGWRFGMTHEQVKAVGDPSRYYGFKNGDLGAGKQPFEGGDALLSFYFKGDHMERVMLIPYMGDDLKQGREAWRKSLDHLTRVCGGVESPSLGKGAAKPEAVMAAWDEAVPLMAPGERHQMGCSPMPGGERIWASATRGAGTQVMVSVNYGEP</sequence>
<name>A0ABW0RWN8_9BURK</name>
<dbReference type="EMBL" id="JBHSMZ010000006">
    <property type="protein sequence ID" value="MFC5549019.1"/>
    <property type="molecule type" value="Genomic_DNA"/>
</dbReference>
<feature type="chain" id="PRO_5046242495" evidence="1">
    <location>
        <begin position="23"/>
        <end position="177"/>
    </location>
</feature>
<evidence type="ECO:0000256" key="1">
    <source>
        <dbReference type="SAM" id="SignalP"/>
    </source>
</evidence>
<reference evidence="3" key="1">
    <citation type="journal article" date="2019" name="Int. J. Syst. Evol. Microbiol.">
        <title>The Global Catalogue of Microorganisms (GCM) 10K type strain sequencing project: providing services to taxonomists for standard genome sequencing and annotation.</title>
        <authorList>
            <consortium name="The Broad Institute Genomics Platform"/>
            <consortium name="The Broad Institute Genome Sequencing Center for Infectious Disease"/>
            <person name="Wu L."/>
            <person name="Ma J."/>
        </authorList>
    </citation>
    <scope>NUCLEOTIDE SEQUENCE [LARGE SCALE GENOMIC DNA]</scope>
    <source>
        <strain evidence="3">CGMCC 4.5798</strain>
    </source>
</reference>
<evidence type="ECO:0000313" key="3">
    <source>
        <dbReference type="Proteomes" id="UP001596086"/>
    </source>
</evidence>
<proteinExistence type="predicted"/>
<accession>A0ABW0RWN8</accession>
<keyword evidence="3" id="KW-1185">Reference proteome</keyword>
<comment type="caution">
    <text evidence="2">The sequence shown here is derived from an EMBL/GenBank/DDBJ whole genome shotgun (WGS) entry which is preliminary data.</text>
</comment>